<feature type="transmembrane region" description="Helical" evidence="1">
    <location>
        <begin position="185"/>
        <end position="205"/>
    </location>
</feature>
<dbReference type="Proteomes" id="UP000054742">
    <property type="component" value="Unassembled WGS sequence"/>
</dbReference>
<sequence>MLAWLYNFPNVLIIIFFIAFIVSILICIQRLVKRVIPRGDREHEPILRIFVGLAVTLTFLLSFSMNQVMNSNQRIQLMISQEASQLNNLDNLLLRLGYAGVQKIHQDLLAYIESIIEDEWPALKNGIGSERTRRLYASVSDGVYSYVPQTPKEQILYEHAVRLVADIMDSRDQRIQNAQITLNPIFWFTISLVLLATFFTISFMTNALFDAVLSRTYALAMASLIALVFIFDKPFKDDIVNYNPLYKALQTMRVR</sequence>
<evidence type="ECO:0008006" key="4">
    <source>
        <dbReference type="Google" id="ProtNLM"/>
    </source>
</evidence>
<dbReference type="OrthoDB" id="5638028at2"/>
<name>A0A0W0SMB4_9GAMM</name>
<protein>
    <recommendedName>
        <fullName evidence="4">DUF4239 domain-containing protein</fullName>
    </recommendedName>
</protein>
<dbReference type="InterPro" id="IPR025333">
    <property type="entry name" value="DUF4239"/>
</dbReference>
<keyword evidence="1" id="KW-0472">Membrane</keyword>
<feature type="transmembrane region" description="Helical" evidence="1">
    <location>
        <begin position="212"/>
        <end position="231"/>
    </location>
</feature>
<reference evidence="2 3" key="1">
    <citation type="submission" date="2015-11" db="EMBL/GenBank/DDBJ databases">
        <title>Genomic analysis of 38 Legionella species identifies large and diverse effector repertoires.</title>
        <authorList>
            <person name="Burstein D."/>
            <person name="Amaro F."/>
            <person name="Zusman T."/>
            <person name="Lifshitz Z."/>
            <person name="Cohen O."/>
            <person name="Gilbert J.A."/>
            <person name="Pupko T."/>
            <person name="Shuman H.A."/>
            <person name="Segal G."/>
        </authorList>
    </citation>
    <scope>NUCLEOTIDE SEQUENCE [LARGE SCALE GENOMIC DNA]</scope>
    <source>
        <strain evidence="2 3">ATCC 43878</strain>
    </source>
</reference>
<proteinExistence type="predicted"/>
<dbReference type="PATRIC" id="fig|29422.6.peg.1389"/>
<dbReference type="AlphaFoldDB" id="A0A0W0SMB4"/>
<keyword evidence="1" id="KW-0812">Transmembrane</keyword>
<evidence type="ECO:0000313" key="2">
    <source>
        <dbReference type="EMBL" id="KTC84444.1"/>
    </source>
</evidence>
<gene>
    <name evidence="2" type="ORF">Lbru_1312</name>
</gene>
<dbReference type="RefSeq" id="WP_058441396.1">
    <property type="nucleotide sequence ID" value="NZ_CAAAHU010000028.1"/>
</dbReference>
<dbReference type="EMBL" id="LNXV01000009">
    <property type="protein sequence ID" value="KTC84444.1"/>
    <property type="molecule type" value="Genomic_DNA"/>
</dbReference>
<accession>A0A0W0SMB4</accession>
<feature type="transmembrane region" description="Helical" evidence="1">
    <location>
        <begin position="49"/>
        <end position="69"/>
    </location>
</feature>
<evidence type="ECO:0000256" key="1">
    <source>
        <dbReference type="SAM" id="Phobius"/>
    </source>
</evidence>
<keyword evidence="3" id="KW-1185">Reference proteome</keyword>
<dbReference type="STRING" id="29422.Lbru_1312"/>
<feature type="transmembrane region" description="Helical" evidence="1">
    <location>
        <begin position="6"/>
        <end position="28"/>
    </location>
</feature>
<comment type="caution">
    <text evidence="2">The sequence shown here is derived from an EMBL/GenBank/DDBJ whole genome shotgun (WGS) entry which is preliminary data.</text>
</comment>
<keyword evidence="1" id="KW-1133">Transmembrane helix</keyword>
<organism evidence="2 3">
    <name type="scientific">Legionella brunensis</name>
    <dbReference type="NCBI Taxonomy" id="29422"/>
    <lineage>
        <taxon>Bacteria</taxon>
        <taxon>Pseudomonadati</taxon>
        <taxon>Pseudomonadota</taxon>
        <taxon>Gammaproteobacteria</taxon>
        <taxon>Legionellales</taxon>
        <taxon>Legionellaceae</taxon>
        <taxon>Legionella</taxon>
    </lineage>
</organism>
<evidence type="ECO:0000313" key="3">
    <source>
        <dbReference type="Proteomes" id="UP000054742"/>
    </source>
</evidence>
<dbReference type="Pfam" id="PF14023">
    <property type="entry name" value="Bestrophin-like"/>
    <property type="match status" value="1"/>
</dbReference>